<keyword evidence="2" id="KW-0238">DNA-binding</keyword>
<evidence type="ECO:0000256" key="3">
    <source>
        <dbReference type="ARBA" id="ARBA00023163"/>
    </source>
</evidence>
<dbReference type="PANTHER" id="PTHR40661">
    <property type="match status" value="1"/>
</dbReference>
<dbReference type="PANTHER" id="PTHR40661:SF3">
    <property type="entry name" value="FELS-1 PROPHAGE TRANSCRIPTIONAL REGULATOR"/>
    <property type="match status" value="1"/>
</dbReference>
<dbReference type="Pfam" id="PF01381">
    <property type="entry name" value="HTH_3"/>
    <property type="match status" value="1"/>
</dbReference>
<keyword evidence="3" id="KW-0804">Transcription</keyword>
<evidence type="ECO:0000256" key="2">
    <source>
        <dbReference type="ARBA" id="ARBA00023125"/>
    </source>
</evidence>
<feature type="domain" description="HTH cro/C1-type" evidence="4">
    <location>
        <begin position="99"/>
        <end position="153"/>
    </location>
</feature>
<name>A0ABT6EC22_9ENTR</name>
<keyword evidence="1" id="KW-0805">Transcription regulation</keyword>
<dbReference type="EMBL" id="JAPQEX020000001">
    <property type="protein sequence ID" value="MDG1642958.1"/>
    <property type="molecule type" value="Genomic_DNA"/>
</dbReference>
<dbReference type="PROSITE" id="PS50943">
    <property type="entry name" value="HTH_CROC1"/>
    <property type="match status" value="1"/>
</dbReference>
<evidence type="ECO:0000313" key="6">
    <source>
        <dbReference type="Proteomes" id="UP001075001"/>
    </source>
</evidence>
<protein>
    <submittedName>
        <fullName evidence="5">Helix-turn-helix domain-containing protein</fullName>
    </submittedName>
</protein>
<keyword evidence="6" id="KW-1185">Reference proteome</keyword>
<organism evidence="5 6">
    <name type="scientific">Klebsiella huaxiensis</name>
    <dbReference type="NCBI Taxonomy" id="2153354"/>
    <lineage>
        <taxon>Bacteria</taxon>
        <taxon>Pseudomonadati</taxon>
        <taxon>Pseudomonadota</taxon>
        <taxon>Gammaproteobacteria</taxon>
        <taxon>Enterobacterales</taxon>
        <taxon>Enterobacteriaceae</taxon>
        <taxon>Klebsiella/Raoultella group</taxon>
        <taxon>Klebsiella</taxon>
    </lineage>
</organism>
<dbReference type="SUPFAM" id="SSF47413">
    <property type="entry name" value="lambda repressor-like DNA-binding domains"/>
    <property type="match status" value="1"/>
</dbReference>
<evidence type="ECO:0000259" key="4">
    <source>
        <dbReference type="PROSITE" id="PS50943"/>
    </source>
</evidence>
<evidence type="ECO:0000313" key="5">
    <source>
        <dbReference type="EMBL" id="MDG1642958.1"/>
    </source>
</evidence>
<comment type="caution">
    <text evidence="5">The sequence shown here is derived from an EMBL/GenBank/DDBJ whole genome shotgun (WGS) entry which is preliminary data.</text>
</comment>
<dbReference type="Gene3D" id="1.10.260.40">
    <property type="entry name" value="lambda repressor-like DNA-binding domains"/>
    <property type="match status" value="1"/>
</dbReference>
<gene>
    <name evidence="5" type="ORF">OXR69_013935</name>
</gene>
<dbReference type="RefSeq" id="WP_267986030.1">
    <property type="nucleotide sequence ID" value="NZ_JAPQEX020000001.1"/>
</dbReference>
<sequence length="163" mass="18228">MKRSPSCFQSTNSQDTDIRIKHRQEIAVIGVLIGIQSDELSEDVKEWMLQTLAEIKHEFSVYPPTHCFNDNNTSSIDIILSNKELNADKLPILSIGQRIRQARKSANLQQHHIASATGVTIQAVSLWENDLTIPTCDKIIPIANALKCDPLWLLTGNSPEVVE</sequence>
<evidence type="ECO:0000256" key="1">
    <source>
        <dbReference type="ARBA" id="ARBA00023015"/>
    </source>
</evidence>
<dbReference type="InterPro" id="IPR010982">
    <property type="entry name" value="Lambda_DNA-bd_dom_sf"/>
</dbReference>
<reference evidence="5" key="1">
    <citation type="submission" date="2023-03" db="EMBL/GenBank/DDBJ databases">
        <title>identification of new KPC variant in Klebsiella huaxiensis from the Hospital Sewage Samples in China.</title>
        <authorList>
            <person name="Wu Y."/>
        </authorList>
    </citation>
    <scope>NUCLEOTIDE SEQUENCE</scope>
    <source>
        <strain evidence="5">ZR-9</strain>
    </source>
</reference>
<dbReference type="Proteomes" id="UP001075001">
    <property type="component" value="Unassembled WGS sequence"/>
</dbReference>
<dbReference type="SMART" id="SM00530">
    <property type="entry name" value="HTH_XRE"/>
    <property type="match status" value="1"/>
</dbReference>
<dbReference type="CDD" id="cd00093">
    <property type="entry name" value="HTH_XRE"/>
    <property type="match status" value="1"/>
</dbReference>
<dbReference type="InterPro" id="IPR001387">
    <property type="entry name" value="Cro/C1-type_HTH"/>
</dbReference>
<proteinExistence type="predicted"/>
<accession>A0ABT6EC22</accession>